<evidence type="ECO:0000313" key="3">
    <source>
        <dbReference type="Proteomes" id="UP001497392"/>
    </source>
</evidence>
<reference evidence="2 3" key="1">
    <citation type="submission" date="2024-06" db="EMBL/GenBank/DDBJ databases">
        <authorList>
            <person name="Kraege A."/>
            <person name="Thomma B."/>
        </authorList>
    </citation>
    <scope>NUCLEOTIDE SEQUENCE [LARGE SCALE GENOMIC DNA]</scope>
</reference>
<accession>A0ABP1G097</accession>
<dbReference type="EMBL" id="CAXHTA020000008">
    <property type="protein sequence ID" value="CAL5223272.1"/>
    <property type="molecule type" value="Genomic_DNA"/>
</dbReference>
<dbReference type="PANTHER" id="PTHR33558:SF1">
    <property type="entry name" value="GLUTAREDOXIN-LIKE PROTEIN C5ORF63 HOMOLOG"/>
    <property type="match status" value="1"/>
</dbReference>
<proteinExistence type="inferred from homology"/>
<dbReference type="Gene3D" id="3.40.30.10">
    <property type="entry name" value="Glutaredoxin"/>
    <property type="match status" value="1"/>
</dbReference>
<name>A0ABP1G097_9CHLO</name>
<dbReference type="PANTHER" id="PTHR33558">
    <property type="entry name" value="GLUTAREDOXIN-LIKE PROTEIN C5ORF63 HOMOLOG"/>
    <property type="match status" value="1"/>
</dbReference>
<keyword evidence="1" id="KW-0249">Electron transport</keyword>
<gene>
    <name evidence="2" type="primary">g5759</name>
    <name evidence="2" type="ORF">VP750_LOCUS4931</name>
</gene>
<dbReference type="InterPro" id="IPR052565">
    <property type="entry name" value="Glutaredoxin-like_YDR286C"/>
</dbReference>
<comment type="similarity">
    <text evidence="1">Belongs to the glutaredoxin family.</text>
</comment>
<dbReference type="InterPro" id="IPR036249">
    <property type="entry name" value="Thioredoxin-like_sf"/>
</dbReference>
<dbReference type="InterPro" id="IPR008554">
    <property type="entry name" value="Glutaredoxin-like"/>
</dbReference>
<sequence>MLAPMQQLRHGGVCLQRTLSLPSLRRAAARSLDSRRFCSAKEDIQPADTRLYLYSKEGCHLCDGLKEKVDAVLWRAQFMQTPLSGARLEVRDITTKPEWWEAYSLTIPVLTFSKDQGNTEVKVPRPSPRLSADRLEAHIAKSLLQGEEAGASEDAQ</sequence>
<dbReference type="Pfam" id="PF05768">
    <property type="entry name" value="Glrx-like"/>
    <property type="match status" value="1"/>
</dbReference>
<evidence type="ECO:0000256" key="1">
    <source>
        <dbReference type="RuleBase" id="RU363082"/>
    </source>
</evidence>
<comment type="caution">
    <text evidence="2">The sequence shown here is derived from an EMBL/GenBank/DDBJ whole genome shotgun (WGS) entry which is preliminary data.</text>
</comment>
<evidence type="ECO:0000313" key="2">
    <source>
        <dbReference type="EMBL" id="CAL5223272.1"/>
    </source>
</evidence>
<dbReference type="Proteomes" id="UP001497392">
    <property type="component" value="Unassembled WGS sequence"/>
</dbReference>
<organism evidence="2 3">
    <name type="scientific">Coccomyxa viridis</name>
    <dbReference type="NCBI Taxonomy" id="1274662"/>
    <lineage>
        <taxon>Eukaryota</taxon>
        <taxon>Viridiplantae</taxon>
        <taxon>Chlorophyta</taxon>
        <taxon>core chlorophytes</taxon>
        <taxon>Trebouxiophyceae</taxon>
        <taxon>Trebouxiophyceae incertae sedis</taxon>
        <taxon>Coccomyxaceae</taxon>
        <taxon>Coccomyxa</taxon>
    </lineage>
</organism>
<dbReference type="SUPFAM" id="SSF52833">
    <property type="entry name" value="Thioredoxin-like"/>
    <property type="match status" value="1"/>
</dbReference>
<protein>
    <recommendedName>
        <fullName evidence="1">Glutaredoxin-like protein</fullName>
    </recommendedName>
</protein>
<keyword evidence="3" id="KW-1185">Reference proteome</keyword>
<keyword evidence="1" id="KW-0813">Transport</keyword>